<dbReference type="GO" id="GO:0005975">
    <property type="term" value="P:carbohydrate metabolic process"/>
    <property type="evidence" value="ECO:0007669"/>
    <property type="project" value="InterPro"/>
</dbReference>
<protein>
    <submittedName>
        <fullName evidence="4">Polysaccharide deacetylase</fullName>
    </submittedName>
</protein>
<gene>
    <name evidence="4" type="ORF">U14_02969</name>
</gene>
<dbReference type="InterPro" id="IPR011330">
    <property type="entry name" value="Glyco_hydro/deAcase_b/a-brl"/>
</dbReference>
<dbReference type="InterPro" id="IPR002509">
    <property type="entry name" value="NODB_dom"/>
</dbReference>
<evidence type="ECO:0000256" key="1">
    <source>
        <dbReference type="ARBA" id="ARBA00004613"/>
    </source>
</evidence>
<keyword evidence="2" id="KW-0732">Signal</keyword>
<evidence type="ECO:0000313" key="4">
    <source>
        <dbReference type="EMBL" id="GAK51724.1"/>
    </source>
</evidence>
<evidence type="ECO:0000256" key="2">
    <source>
        <dbReference type="ARBA" id="ARBA00022729"/>
    </source>
</evidence>
<dbReference type="HOGENOM" id="CLU_030024_1_2_0"/>
<dbReference type="EMBL" id="DF820457">
    <property type="protein sequence ID" value="GAK51724.1"/>
    <property type="molecule type" value="Genomic_DNA"/>
</dbReference>
<evidence type="ECO:0000259" key="3">
    <source>
        <dbReference type="PROSITE" id="PS51677"/>
    </source>
</evidence>
<dbReference type="GO" id="GO:0005576">
    <property type="term" value="C:extracellular region"/>
    <property type="evidence" value="ECO:0007669"/>
    <property type="project" value="UniProtKB-SubCell"/>
</dbReference>
<name>A0A081BMV8_9BACT</name>
<feature type="domain" description="NodB homology" evidence="3">
    <location>
        <begin position="79"/>
        <end position="345"/>
    </location>
</feature>
<sequence length="345" mass="40652">MNAMLREMKRTAKRCWLRCRPHALILMYHRVADLESDPQLLAVSPKHFAEHLQVIRNTYHPLHLTELVQALSSHQMPRRGIVMTFDDGYVDNLYNATPLLKQFHIPATVFVTAGLIGQSQELWWDELERLLLLPGVFSKELSLRIQGQYYVKKLGQFREYRQDDYIKYCSWNILSADEPTVRHTIYRELHNRLRQLLPAERDNILRDIGKQIEQGRNWRESYRMMREEELRTLCARNLCEVGAHTMTHPALSMMSQLEQMNEIQQSKSSLERIIEKPVTNFSYPYGGRDDYTPETIEILRQCGFLSACSTLLDVVFPYADCFQLPRLVVRNWSGEIFARQLAEWF</sequence>
<organism evidence="4">
    <name type="scientific">Candidatus Moduliflexus flocculans</name>
    <dbReference type="NCBI Taxonomy" id="1499966"/>
    <lineage>
        <taxon>Bacteria</taxon>
        <taxon>Candidatus Moduliflexota</taxon>
        <taxon>Candidatus Moduliflexia</taxon>
        <taxon>Candidatus Moduliflexales</taxon>
        <taxon>Candidatus Moduliflexaceae</taxon>
    </lineage>
</organism>
<dbReference type="Gene3D" id="3.20.20.370">
    <property type="entry name" value="Glycoside hydrolase/deacetylase"/>
    <property type="match status" value="1"/>
</dbReference>
<comment type="subcellular location">
    <subcellularLocation>
        <location evidence="1">Secreted</location>
    </subcellularLocation>
</comment>
<dbReference type="Proteomes" id="UP000030700">
    <property type="component" value="Unassembled WGS sequence"/>
</dbReference>
<reference evidence="4" key="1">
    <citation type="journal article" date="2015" name="PeerJ">
        <title>First genomic representation of candidate bacterial phylum KSB3 points to enhanced environmental sensing as a trigger of wastewater bulking.</title>
        <authorList>
            <person name="Sekiguchi Y."/>
            <person name="Ohashi A."/>
            <person name="Parks D.H."/>
            <person name="Yamauchi T."/>
            <person name="Tyson G.W."/>
            <person name="Hugenholtz P."/>
        </authorList>
    </citation>
    <scope>NUCLEOTIDE SEQUENCE [LARGE SCALE GENOMIC DNA]</scope>
</reference>
<dbReference type="AlphaFoldDB" id="A0A081BMV8"/>
<dbReference type="CDD" id="cd10918">
    <property type="entry name" value="CE4_NodB_like_5s_6s"/>
    <property type="match status" value="1"/>
</dbReference>
<dbReference type="SUPFAM" id="SSF88713">
    <property type="entry name" value="Glycoside hydrolase/deacetylase"/>
    <property type="match status" value="1"/>
</dbReference>
<dbReference type="GO" id="GO:0016810">
    <property type="term" value="F:hydrolase activity, acting on carbon-nitrogen (but not peptide) bonds"/>
    <property type="evidence" value="ECO:0007669"/>
    <property type="project" value="InterPro"/>
</dbReference>
<evidence type="ECO:0000313" key="5">
    <source>
        <dbReference type="Proteomes" id="UP000030700"/>
    </source>
</evidence>
<keyword evidence="5" id="KW-1185">Reference proteome</keyword>
<dbReference type="Pfam" id="PF01522">
    <property type="entry name" value="Polysacc_deac_1"/>
    <property type="match status" value="2"/>
</dbReference>
<dbReference type="PROSITE" id="PS51677">
    <property type="entry name" value="NODB"/>
    <property type="match status" value="1"/>
</dbReference>
<accession>A0A081BMV8</accession>
<dbReference type="InterPro" id="IPR051398">
    <property type="entry name" value="Polysacch_Deacetylase"/>
</dbReference>
<dbReference type="PANTHER" id="PTHR34216:SF3">
    <property type="entry name" value="POLY-BETA-1,6-N-ACETYL-D-GLUCOSAMINE N-DEACETYLASE"/>
    <property type="match status" value="1"/>
</dbReference>
<proteinExistence type="predicted"/>
<dbReference type="PANTHER" id="PTHR34216">
    <property type="match status" value="1"/>
</dbReference>
<dbReference type="STRING" id="1499966.U14_02969"/>